<proteinExistence type="predicted"/>
<keyword evidence="8" id="KW-1185">Reference proteome</keyword>
<dbReference type="Gene3D" id="3.40.140.10">
    <property type="entry name" value="Cytidine Deaminase, domain 2"/>
    <property type="match status" value="1"/>
</dbReference>
<protein>
    <submittedName>
        <fullName evidence="7">Proteasome lid subunit RPN8/RPN11</fullName>
    </submittedName>
</protein>
<dbReference type="CDD" id="cd08070">
    <property type="entry name" value="MPN_like"/>
    <property type="match status" value="1"/>
</dbReference>
<keyword evidence="4" id="KW-0862">Zinc</keyword>
<dbReference type="InterPro" id="IPR028090">
    <property type="entry name" value="JAB_dom_prok"/>
</dbReference>
<name>A0ABR6NB91_9SPHN</name>
<evidence type="ECO:0000256" key="5">
    <source>
        <dbReference type="ARBA" id="ARBA00023049"/>
    </source>
</evidence>
<organism evidence="7 8">
    <name type="scientific">Sphingomonas endophytica</name>
    <dbReference type="NCBI Taxonomy" id="869719"/>
    <lineage>
        <taxon>Bacteria</taxon>
        <taxon>Pseudomonadati</taxon>
        <taxon>Pseudomonadota</taxon>
        <taxon>Alphaproteobacteria</taxon>
        <taxon>Sphingomonadales</taxon>
        <taxon>Sphingomonadaceae</taxon>
        <taxon>Sphingomonas</taxon>
    </lineage>
</organism>
<comment type="caution">
    <text evidence="7">The sequence shown here is derived from an EMBL/GenBank/DDBJ whole genome shotgun (WGS) entry which is preliminary data.</text>
</comment>
<dbReference type="InterPro" id="IPR037518">
    <property type="entry name" value="MPN"/>
</dbReference>
<evidence type="ECO:0000259" key="6">
    <source>
        <dbReference type="PROSITE" id="PS50249"/>
    </source>
</evidence>
<dbReference type="InterPro" id="IPR051929">
    <property type="entry name" value="VirAsm_ModProt"/>
</dbReference>
<dbReference type="Proteomes" id="UP000560131">
    <property type="component" value="Unassembled WGS sequence"/>
</dbReference>
<evidence type="ECO:0000313" key="7">
    <source>
        <dbReference type="EMBL" id="MBB5727002.1"/>
    </source>
</evidence>
<keyword evidence="7" id="KW-0647">Proteasome</keyword>
<keyword evidence="2" id="KW-0479">Metal-binding</keyword>
<evidence type="ECO:0000256" key="4">
    <source>
        <dbReference type="ARBA" id="ARBA00022833"/>
    </source>
</evidence>
<evidence type="ECO:0000313" key="8">
    <source>
        <dbReference type="Proteomes" id="UP000560131"/>
    </source>
</evidence>
<dbReference type="GO" id="GO:0000502">
    <property type="term" value="C:proteasome complex"/>
    <property type="evidence" value="ECO:0007669"/>
    <property type="project" value="UniProtKB-KW"/>
</dbReference>
<dbReference type="PANTHER" id="PTHR34858:SF1">
    <property type="entry name" value="CYSO-CYSTEINE PEPTIDASE"/>
    <property type="match status" value="1"/>
</dbReference>
<keyword evidence="1" id="KW-0645">Protease</keyword>
<evidence type="ECO:0000256" key="2">
    <source>
        <dbReference type="ARBA" id="ARBA00022723"/>
    </source>
</evidence>
<dbReference type="PANTHER" id="PTHR34858">
    <property type="entry name" value="CYSO-CYSTEINE PEPTIDASE"/>
    <property type="match status" value="1"/>
</dbReference>
<evidence type="ECO:0000256" key="1">
    <source>
        <dbReference type="ARBA" id="ARBA00022670"/>
    </source>
</evidence>
<reference evidence="7 8" key="1">
    <citation type="submission" date="2020-08" db="EMBL/GenBank/DDBJ databases">
        <title>Genomic Encyclopedia of Type Strains, Phase IV (KMG-IV): sequencing the most valuable type-strain genomes for metagenomic binning, comparative biology and taxonomic classification.</title>
        <authorList>
            <person name="Goeker M."/>
        </authorList>
    </citation>
    <scope>NUCLEOTIDE SEQUENCE [LARGE SCALE GENOMIC DNA]</scope>
    <source>
        <strain evidence="7 8">DSM 101535</strain>
    </source>
</reference>
<dbReference type="PROSITE" id="PS50249">
    <property type="entry name" value="MPN"/>
    <property type="match status" value="1"/>
</dbReference>
<keyword evidence="3" id="KW-0378">Hydrolase</keyword>
<keyword evidence="5" id="KW-0482">Metalloprotease</keyword>
<accession>A0ABR6NB91</accession>
<sequence>MAMMVRITIAQRNELLVLAAAECDEVCGLLLGEGDGVTRLLPCRNVAADPAVRFEIDPAALIAAHRTARGGGARIIGHYHSHPSGVARPSPRDAADAAPDGSIWLIVAGAAVTAWRAVANGAVHGRFDPLRLDVSGCAASGDSPQGHNAIPPR</sequence>
<dbReference type="SUPFAM" id="SSF102712">
    <property type="entry name" value="JAB1/MPN domain"/>
    <property type="match status" value="1"/>
</dbReference>
<evidence type="ECO:0000256" key="3">
    <source>
        <dbReference type="ARBA" id="ARBA00022801"/>
    </source>
</evidence>
<gene>
    <name evidence="7" type="ORF">FHS97_002953</name>
</gene>
<dbReference type="EMBL" id="JACIJN010000010">
    <property type="protein sequence ID" value="MBB5727002.1"/>
    <property type="molecule type" value="Genomic_DNA"/>
</dbReference>
<feature type="domain" description="MPN" evidence="6">
    <location>
        <begin position="5"/>
        <end position="138"/>
    </location>
</feature>
<dbReference type="Pfam" id="PF14464">
    <property type="entry name" value="Prok-JAB"/>
    <property type="match status" value="1"/>
</dbReference>